<evidence type="ECO:0000313" key="3">
    <source>
        <dbReference type="Proteomes" id="UP000017246"/>
    </source>
</evidence>
<reference evidence="2" key="1">
    <citation type="journal article" date="2013" name="Nature">
        <title>The genomes of four tapeworm species reveal adaptations to parasitism.</title>
        <authorList>
            <person name="Tsai I.J."/>
            <person name="Zarowiecki M."/>
            <person name="Holroyd N."/>
            <person name="Garciarrubio A."/>
            <person name="Sanchez-Flores A."/>
            <person name="Brooks K.L."/>
            <person name="Tracey A."/>
            <person name="Bobes R.J."/>
            <person name="Fragoso G."/>
            <person name="Sciutto E."/>
            <person name="Aslett M."/>
            <person name="Beasley H."/>
            <person name="Bennett H.M."/>
            <person name="Cai J."/>
            <person name="Camicia F."/>
            <person name="Clark R."/>
            <person name="Cucher M."/>
            <person name="De Silva N."/>
            <person name="Day T.A."/>
            <person name="Deplazes P."/>
            <person name="Estrada K."/>
            <person name="Fernandez C."/>
            <person name="Holland P.W."/>
            <person name="Hou J."/>
            <person name="Hu S."/>
            <person name="Huckvale T."/>
            <person name="Hung S.S."/>
            <person name="Kamenetzky L."/>
            <person name="Keane J.A."/>
            <person name="Kiss F."/>
            <person name="Koziol U."/>
            <person name="Lambert O."/>
            <person name="Liu K."/>
            <person name="Luo X."/>
            <person name="Luo Y."/>
            <person name="Macchiaroli N."/>
            <person name="Nichol S."/>
            <person name="Paps J."/>
            <person name="Parkinson J."/>
            <person name="Pouchkina-Stantcheva N."/>
            <person name="Riddiford N."/>
            <person name="Rosenzvit M."/>
            <person name="Salinas G."/>
            <person name="Wasmuth J.D."/>
            <person name="Zamanian M."/>
            <person name="Zheng Y."/>
            <person name="Cai X."/>
            <person name="Soberon X."/>
            <person name="Olson P.D."/>
            <person name="Laclette J.P."/>
            <person name="Brehm K."/>
            <person name="Berriman M."/>
            <person name="Garciarrubio A."/>
            <person name="Bobes R.J."/>
            <person name="Fragoso G."/>
            <person name="Sanchez-Flores A."/>
            <person name="Estrada K."/>
            <person name="Cevallos M.A."/>
            <person name="Morett E."/>
            <person name="Gonzalez V."/>
            <person name="Portillo T."/>
            <person name="Ochoa-Leyva A."/>
            <person name="Jose M.V."/>
            <person name="Sciutto E."/>
            <person name="Landa A."/>
            <person name="Jimenez L."/>
            <person name="Valdes V."/>
            <person name="Carrero J.C."/>
            <person name="Larralde C."/>
            <person name="Morales-Montor J."/>
            <person name="Limon-Lason J."/>
            <person name="Soberon X."/>
            <person name="Laclette J.P."/>
        </authorList>
    </citation>
    <scope>NUCLEOTIDE SEQUENCE [LARGE SCALE GENOMIC DNA]</scope>
</reference>
<sequence>MQGTSVSLGTPHSVVLPSQLRRPEGVAPGSNSLHRSSWRNSGRLSRPGQPTSLQLHNPGLLHNRRPAGPSHMPTASQTQPLRDGRHPWTRRSSTAGHNRLSSSPPSQDARPSTI</sequence>
<evidence type="ECO:0000313" key="2">
    <source>
        <dbReference type="EMBL" id="CDS35420.1"/>
    </source>
</evidence>
<accession>A0A068XX71</accession>
<protein>
    <submittedName>
        <fullName evidence="2">Uncharacterized protein</fullName>
    </submittedName>
</protein>
<evidence type="ECO:0000256" key="1">
    <source>
        <dbReference type="SAM" id="MobiDB-lite"/>
    </source>
</evidence>
<dbReference type="OrthoDB" id="10640422at2759"/>
<reference evidence="2" key="2">
    <citation type="submission" date="2015-11" db="EMBL/GenBank/DDBJ databases">
        <authorList>
            <person name="Zhang Y."/>
            <person name="Guo Z."/>
        </authorList>
    </citation>
    <scope>NUCLEOTIDE SEQUENCE</scope>
</reference>
<feature type="compositionally biased region" description="Polar residues" evidence="1">
    <location>
        <begin position="1"/>
        <end position="10"/>
    </location>
</feature>
<gene>
    <name evidence="2" type="ORF">EmuJ_000278800</name>
</gene>
<keyword evidence="3" id="KW-1185">Reference proteome</keyword>
<proteinExistence type="predicted"/>
<dbReference type="EMBL" id="LN901833">
    <property type="protein sequence ID" value="CDS35420.1"/>
    <property type="molecule type" value="Genomic_DNA"/>
</dbReference>
<dbReference type="AlphaFoldDB" id="A0A068XX71"/>
<organism evidence="2 3">
    <name type="scientific">Echinococcus multilocularis</name>
    <name type="common">Fox tapeworm</name>
    <dbReference type="NCBI Taxonomy" id="6211"/>
    <lineage>
        <taxon>Eukaryota</taxon>
        <taxon>Metazoa</taxon>
        <taxon>Spiralia</taxon>
        <taxon>Lophotrochozoa</taxon>
        <taxon>Platyhelminthes</taxon>
        <taxon>Cestoda</taxon>
        <taxon>Eucestoda</taxon>
        <taxon>Cyclophyllidea</taxon>
        <taxon>Taeniidae</taxon>
        <taxon>Echinococcus</taxon>
    </lineage>
</organism>
<feature type="region of interest" description="Disordered" evidence="1">
    <location>
        <begin position="1"/>
        <end position="114"/>
    </location>
</feature>
<feature type="compositionally biased region" description="Polar residues" evidence="1">
    <location>
        <begin position="29"/>
        <end position="55"/>
    </location>
</feature>
<feature type="compositionally biased region" description="Polar residues" evidence="1">
    <location>
        <begin position="90"/>
        <end position="114"/>
    </location>
</feature>
<dbReference type="Proteomes" id="UP000017246">
    <property type="component" value="Unassembled WGS sequence"/>
</dbReference>
<name>A0A068XX71_ECHMU</name>